<evidence type="ECO:0000256" key="7">
    <source>
        <dbReference type="ARBA" id="ARBA00023136"/>
    </source>
</evidence>
<dbReference type="InterPro" id="IPR043427">
    <property type="entry name" value="YscJ/FliF"/>
</dbReference>
<dbReference type="EMBL" id="AP027081">
    <property type="protein sequence ID" value="BDU77484.1"/>
    <property type="molecule type" value="Genomic_DNA"/>
</dbReference>
<dbReference type="InterPro" id="IPR045851">
    <property type="entry name" value="AMP-bd_C_sf"/>
</dbReference>
<reference evidence="14" key="1">
    <citation type="journal article" date="2023" name="Int. J. Syst. Evol. Microbiol.">
        <title>Mesoterricola silvestris gen. nov., sp. nov., Mesoterricola sediminis sp. nov., Geothrix oryzae sp. nov., Geothrix edaphica sp. nov., Geothrix rubra sp. nov., and Geothrix limicola sp. nov., six novel members of Acidobacteriota isolated from soils.</title>
        <authorList>
            <person name="Itoh H."/>
            <person name="Sugisawa Y."/>
            <person name="Mise K."/>
            <person name="Xu Z."/>
            <person name="Kuniyasu M."/>
            <person name="Ushijima N."/>
            <person name="Kawano K."/>
            <person name="Kobayashi E."/>
            <person name="Shiratori Y."/>
            <person name="Masuda Y."/>
            <person name="Senoo K."/>
        </authorList>
    </citation>
    <scope>NUCLEOTIDE SEQUENCE</scope>
    <source>
        <strain evidence="14">W786</strain>
    </source>
</reference>
<keyword evidence="14" id="KW-0969">Cilium</keyword>
<dbReference type="Pfam" id="PF01514">
    <property type="entry name" value="YscJ_FliF"/>
    <property type="match status" value="1"/>
</dbReference>
<dbReference type="PIRSF" id="PIRSF004862">
    <property type="entry name" value="FliF"/>
    <property type="match status" value="1"/>
</dbReference>
<evidence type="ECO:0000256" key="10">
    <source>
        <dbReference type="SAM" id="MobiDB-lite"/>
    </source>
</evidence>
<feature type="transmembrane region" description="Helical" evidence="11">
    <location>
        <begin position="25"/>
        <end position="44"/>
    </location>
</feature>
<evidence type="ECO:0000256" key="3">
    <source>
        <dbReference type="ARBA" id="ARBA00007971"/>
    </source>
</evidence>
<evidence type="ECO:0000256" key="4">
    <source>
        <dbReference type="ARBA" id="ARBA00022475"/>
    </source>
</evidence>
<dbReference type="AlphaFoldDB" id="A0AA48GTK1"/>
<dbReference type="InterPro" id="IPR000067">
    <property type="entry name" value="FlgMring_FliF"/>
</dbReference>
<evidence type="ECO:0000259" key="13">
    <source>
        <dbReference type="Pfam" id="PF08345"/>
    </source>
</evidence>
<evidence type="ECO:0000256" key="5">
    <source>
        <dbReference type="ARBA" id="ARBA00022692"/>
    </source>
</evidence>
<protein>
    <recommendedName>
        <fullName evidence="9">Flagellar M-ring protein</fullName>
    </recommendedName>
</protein>
<comment type="subcellular location">
    <subcellularLocation>
        <location evidence="1 9">Bacterial flagellum basal body</location>
    </subcellularLocation>
    <subcellularLocation>
        <location evidence="2">Cell membrane</location>
        <topology evidence="2">Multi-pass membrane protein</topology>
    </subcellularLocation>
</comment>
<dbReference type="Proteomes" id="UP001228113">
    <property type="component" value="Chromosome"/>
</dbReference>
<dbReference type="KEGG" id="msea:METESE_24420"/>
<dbReference type="Pfam" id="PF08345">
    <property type="entry name" value="YscJ_FliF_C"/>
    <property type="match status" value="1"/>
</dbReference>
<evidence type="ECO:0000259" key="12">
    <source>
        <dbReference type="Pfam" id="PF01514"/>
    </source>
</evidence>
<keyword evidence="4" id="KW-1003">Cell membrane</keyword>
<feature type="region of interest" description="Disordered" evidence="10">
    <location>
        <begin position="297"/>
        <end position="338"/>
    </location>
</feature>
<keyword evidence="14" id="KW-0966">Cell projection</keyword>
<feature type="domain" description="Flagellar M-ring N-terminal" evidence="12">
    <location>
        <begin position="45"/>
        <end position="219"/>
    </location>
</feature>
<dbReference type="PANTHER" id="PTHR30046:SF0">
    <property type="entry name" value="FLAGELLAR M-RING PROTEIN"/>
    <property type="match status" value="1"/>
</dbReference>
<name>A0AA48GTK1_9BACT</name>
<dbReference type="GO" id="GO:0071973">
    <property type="term" value="P:bacterial-type flagellum-dependent cell motility"/>
    <property type="evidence" value="ECO:0007669"/>
    <property type="project" value="InterPro"/>
</dbReference>
<dbReference type="RefSeq" id="WP_243331907.1">
    <property type="nucleotide sequence ID" value="NZ_AP027081.1"/>
</dbReference>
<evidence type="ECO:0000256" key="11">
    <source>
        <dbReference type="SAM" id="Phobius"/>
    </source>
</evidence>
<keyword evidence="14" id="KW-0282">Flagellum</keyword>
<comment type="function">
    <text evidence="9">The M ring may be actively involved in energy transduction.</text>
</comment>
<evidence type="ECO:0000256" key="9">
    <source>
        <dbReference type="PIRNR" id="PIRNR004862"/>
    </source>
</evidence>
<feature type="compositionally biased region" description="Polar residues" evidence="10">
    <location>
        <begin position="310"/>
        <end position="326"/>
    </location>
</feature>
<dbReference type="PRINTS" id="PR01009">
    <property type="entry name" value="FLGMRINGFLIF"/>
</dbReference>
<dbReference type="GO" id="GO:0003774">
    <property type="term" value="F:cytoskeletal motor activity"/>
    <property type="evidence" value="ECO:0007669"/>
    <property type="project" value="InterPro"/>
</dbReference>
<evidence type="ECO:0000313" key="14">
    <source>
        <dbReference type="EMBL" id="BDU77484.1"/>
    </source>
</evidence>
<dbReference type="InterPro" id="IPR006182">
    <property type="entry name" value="FliF_N_dom"/>
</dbReference>
<evidence type="ECO:0000313" key="15">
    <source>
        <dbReference type="Proteomes" id="UP001228113"/>
    </source>
</evidence>
<dbReference type="NCBIfam" id="TIGR00206">
    <property type="entry name" value="fliF"/>
    <property type="match status" value="1"/>
</dbReference>
<keyword evidence="15" id="KW-1185">Reference proteome</keyword>
<feature type="transmembrane region" description="Helical" evidence="11">
    <location>
        <begin position="445"/>
        <end position="464"/>
    </location>
</feature>
<comment type="similarity">
    <text evidence="3 9">Belongs to the FliF family.</text>
</comment>
<proteinExistence type="inferred from homology"/>
<keyword evidence="5 11" id="KW-0812">Transmembrane</keyword>
<evidence type="ECO:0000256" key="8">
    <source>
        <dbReference type="ARBA" id="ARBA00023143"/>
    </source>
</evidence>
<dbReference type="InterPro" id="IPR013556">
    <property type="entry name" value="Flag_M-ring_C"/>
</dbReference>
<feature type="domain" description="Flagellar M-ring C-terminal" evidence="13">
    <location>
        <begin position="252"/>
        <end position="418"/>
    </location>
</feature>
<dbReference type="Gene3D" id="3.30.300.30">
    <property type="match status" value="1"/>
</dbReference>
<accession>A0AA48GTK1</accession>
<evidence type="ECO:0000256" key="6">
    <source>
        <dbReference type="ARBA" id="ARBA00022989"/>
    </source>
</evidence>
<evidence type="ECO:0000256" key="2">
    <source>
        <dbReference type="ARBA" id="ARBA00004651"/>
    </source>
</evidence>
<keyword evidence="8 9" id="KW-0975">Bacterial flagellum</keyword>
<keyword evidence="7 11" id="KW-0472">Membrane</keyword>
<dbReference type="GO" id="GO:0005886">
    <property type="term" value="C:plasma membrane"/>
    <property type="evidence" value="ECO:0007669"/>
    <property type="project" value="UniProtKB-SubCell"/>
</dbReference>
<dbReference type="PANTHER" id="PTHR30046">
    <property type="entry name" value="FLAGELLAR M-RING PROTEIN"/>
    <property type="match status" value="1"/>
</dbReference>
<sequence length="559" mass="60593">MADEPSVTQQFTQALENMTATQKGMVAAICLTALLVLAGLGIFASQETMGVLFSNLPPTDANRIVEELKKQNIKYELSQDQRTVSVPAKRVGDLRLKFAGDGLPQGEGIGFDKLENPGLTTTDFTQKILYRRALEGTLADTIKSLQQVAGATVHITPQNDSPFATEKEEAKASVLLKLKGGRALPDENTQAIVNLVAASVEGLKPEQVVVIDQFSRILSRTGRDPMVGASDTQKKAQREEEEHLVRQVTELLEPVVGIGKVRVTARVDLDFDKVKTNSEIFDPAGQVERSVKTLKEEENKRDGVAGVPGTPSNVPPINQGTPGQPGTDTKKKEETTTQYEISKTLKSVEQAPGNVRRLSLAVIVDDASKWEKDPKGNPVEKTAPRTAEELKKIGDQVAAAVGVDPKRGDKITVENMPFAPTTNPREEAEAKKQFWIDQGKQALPFVLYSILGLTVFFLIILPMLKRISAALNRPAPLRVRVGGGEAGEGGAAAPRKFTPVKSMAELEAEIEAELNAEGASSAPEAQRRSLIKKRIQESTLGDAETIASLVRSWMIEDGR</sequence>
<dbReference type="GO" id="GO:0009431">
    <property type="term" value="C:bacterial-type flagellum basal body, MS ring"/>
    <property type="evidence" value="ECO:0007669"/>
    <property type="project" value="InterPro"/>
</dbReference>
<evidence type="ECO:0000256" key="1">
    <source>
        <dbReference type="ARBA" id="ARBA00004117"/>
    </source>
</evidence>
<organism evidence="14 15">
    <name type="scientific">Mesoterricola sediminis</name>
    <dbReference type="NCBI Taxonomy" id="2927980"/>
    <lineage>
        <taxon>Bacteria</taxon>
        <taxon>Pseudomonadati</taxon>
        <taxon>Acidobacteriota</taxon>
        <taxon>Holophagae</taxon>
        <taxon>Holophagales</taxon>
        <taxon>Holophagaceae</taxon>
        <taxon>Mesoterricola</taxon>
    </lineage>
</organism>
<keyword evidence="6 11" id="KW-1133">Transmembrane helix</keyword>
<gene>
    <name evidence="14" type="primary">fliF</name>
    <name evidence="14" type="ORF">METESE_24420</name>
</gene>